<reference evidence="2 3" key="1">
    <citation type="submission" date="2018-01" db="EMBL/GenBank/DDBJ databases">
        <title>Draft genome of the type strain Pseudomonas oceani DSM 100277 isolated from the deep water in Okinawa trough, northwestern Pacific Ocean.</title>
        <authorList>
            <person name="Gomila M."/>
            <person name="Mulet M."/>
            <person name="Garcia-Valdes E."/>
            <person name="Lalucat J."/>
        </authorList>
    </citation>
    <scope>NUCLEOTIDE SEQUENCE [LARGE SCALE GENOMIC DNA]</scope>
    <source>
        <strain evidence="2 3">DSM 100277</strain>
    </source>
</reference>
<sequence>MLELLEALARGLLLLGRLMLEAGAVLDISLRIPGRWLLRCLWPPHWFKPHIYRGWLESAAGMVFWLVLALSLYYLDQNLSTWMSLE</sequence>
<evidence type="ECO:0000256" key="1">
    <source>
        <dbReference type="SAM" id="Phobius"/>
    </source>
</evidence>
<dbReference type="Proteomes" id="UP000243451">
    <property type="component" value="Unassembled WGS sequence"/>
</dbReference>
<accession>A0A2P4EVN9</accession>
<evidence type="ECO:0000313" key="2">
    <source>
        <dbReference type="EMBL" id="POB03639.1"/>
    </source>
</evidence>
<proteinExistence type="predicted"/>
<keyword evidence="1" id="KW-1133">Transmembrane helix</keyword>
<comment type="caution">
    <text evidence="2">The sequence shown here is derived from an EMBL/GenBank/DDBJ whole genome shotgun (WGS) entry which is preliminary data.</text>
</comment>
<evidence type="ECO:0000313" key="3">
    <source>
        <dbReference type="Proteomes" id="UP000243451"/>
    </source>
</evidence>
<keyword evidence="1" id="KW-0472">Membrane</keyword>
<gene>
    <name evidence="2" type="ORF">C1949_09725</name>
</gene>
<organism evidence="2 3">
    <name type="scientific">Halopseudomonas oceani</name>
    <dbReference type="NCBI Taxonomy" id="1708783"/>
    <lineage>
        <taxon>Bacteria</taxon>
        <taxon>Pseudomonadati</taxon>
        <taxon>Pseudomonadota</taxon>
        <taxon>Gammaproteobacteria</taxon>
        <taxon>Pseudomonadales</taxon>
        <taxon>Pseudomonadaceae</taxon>
        <taxon>Halopseudomonas</taxon>
    </lineage>
</organism>
<feature type="transmembrane region" description="Helical" evidence="1">
    <location>
        <begin position="52"/>
        <end position="75"/>
    </location>
</feature>
<dbReference type="EMBL" id="PPSK01000007">
    <property type="protein sequence ID" value="POB03639.1"/>
    <property type="molecule type" value="Genomic_DNA"/>
</dbReference>
<dbReference type="AlphaFoldDB" id="A0A2P4EVN9"/>
<dbReference type="RefSeq" id="WP_104738281.1">
    <property type="nucleotide sequence ID" value="NZ_BMHR01000006.1"/>
</dbReference>
<keyword evidence="1" id="KW-0812">Transmembrane</keyword>
<dbReference type="OrthoDB" id="7031292at2"/>
<keyword evidence="3" id="KW-1185">Reference proteome</keyword>
<protein>
    <submittedName>
        <fullName evidence="2">Uncharacterized protein</fullName>
    </submittedName>
</protein>
<name>A0A2P4EVN9_9GAMM</name>